<evidence type="ECO:0000259" key="7">
    <source>
        <dbReference type="PROSITE" id="PS50885"/>
    </source>
</evidence>
<dbReference type="Gene3D" id="6.10.340.10">
    <property type="match status" value="1"/>
</dbReference>
<dbReference type="SUPFAM" id="SSF58104">
    <property type="entry name" value="Methyl-accepting chemotaxis protein (MCP) signaling domain"/>
    <property type="match status" value="1"/>
</dbReference>
<dbReference type="AlphaFoldDB" id="A0A0L6JKP1"/>
<feature type="region of interest" description="Disordered" evidence="4">
    <location>
        <begin position="309"/>
        <end position="337"/>
    </location>
</feature>
<feature type="transmembrane region" description="Helical" evidence="5">
    <location>
        <begin position="12"/>
        <end position="35"/>
    </location>
</feature>
<dbReference type="RefSeq" id="WP_036944206.1">
    <property type="nucleotide sequence ID" value="NZ_JQKC01000026.1"/>
</dbReference>
<feature type="compositionally biased region" description="Polar residues" evidence="4">
    <location>
        <begin position="549"/>
        <end position="560"/>
    </location>
</feature>
<feature type="compositionally biased region" description="Basic and acidic residues" evidence="4">
    <location>
        <begin position="566"/>
        <end position="575"/>
    </location>
</feature>
<dbReference type="GO" id="GO:0005886">
    <property type="term" value="C:plasma membrane"/>
    <property type="evidence" value="ECO:0007669"/>
    <property type="project" value="TreeGrafter"/>
</dbReference>
<dbReference type="SMART" id="SM00304">
    <property type="entry name" value="HAMP"/>
    <property type="match status" value="1"/>
</dbReference>
<dbReference type="InterPro" id="IPR003660">
    <property type="entry name" value="HAMP_dom"/>
</dbReference>
<dbReference type="InterPro" id="IPR051310">
    <property type="entry name" value="MCP_chemotaxis"/>
</dbReference>
<reference evidence="9" key="1">
    <citation type="submission" date="2015-07" db="EMBL/GenBank/DDBJ databases">
        <title>Near-Complete Genome Sequence of the Cellulolytic Bacterium Bacteroides (Pseudobacteroides) cellulosolvens ATCC 35603.</title>
        <authorList>
            <person name="Dassa B."/>
            <person name="Utturkar S.M."/>
            <person name="Klingeman D.M."/>
            <person name="Hurt R.A."/>
            <person name="Keller M."/>
            <person name="Xu J."/>
            <person name="Reddy Y.H.K."/>
            <person name="Borovok I."/>
            <person name="Grinberg I.R."/>
            <person name="Lamed R."/>
            <person name="Zhivin O."/>
            <person name="Bayer E.A."/>
            <person name="Brown S.D."/>
        </authorList>
    </citation>
    <scope>NUCLEOTIDE SEQUENCE [LARGE SCALE GENOMIC DNA]</scope>
    <source>
        <strain evidence="9">DSM 2933</strain>
    </source>
</reference>
<dbReference type="CDD" id="cd06225">
    <property type="entry name" value="HAMP"/>
    <property type="match status" value="1"/>
</dbReference>
<dbReference type="PANTHER" id="PTHR43531">
    <property type="entry name" value="PROTEIN ICFG"/>
    <property type="match status" value="1"/>
</dbReference>
<evidence type="ECO:0000256" key="5">
    <source>
        <dbReference type="SAM" id="Phobius"/>
    </source>
</evidence>
<comment type="caution">
    <text evidence="8">The sequence shown here is derived from an EMBL/GenBank/DDBJ whole genome shotgun (WGS) entry which is preliminary data.</text>
</comment>
<keyword evidence="9" id="KW-1185">Reference proteome</keyword>
<comment type="similarity">
    <text evidence="2">Belongs to the methyl-accepting chemotaxis (MCP) protein family.</text>
</comment>
<dbReference type="PROSITE" id="PS50885">
    <property type="entry name" value="HAMP"/>
    <property type="match status" value="1"/>
</dbReference>
<dbReference type="Proteomes" id="UP000036923">
    <property type="component" value="Unassembled WGS sequence"/>
</dbReference>
<evidence type="ECO:0000256" key="2">
    <source>
        <dbReference type="ARBA" id="ARBA00029447"/>
    </source>
</evidence>
<dbReference type="InterPro" id="IPR004089">
    <property type="entry name" value="MCPsignal_dom"/>
</dbReference>
<protein>
    <submittedName>
        <fullName evidence="8">Methyl-accepting chemotaxis sensory transducer</fullName>
    </submittedName>
</protein>
<evidence type="ECO:0000259" key="6">
    <source>
        <dbReference type="PROSITE" id="PS50111"/>
    </source>
</evidence>
<name>A0A0L6JKP1_9FIRM</name>
<dbReference type="PANTHER" id="PTHR43531:SF11">
    <property type="entry name" value="METHYL-ACCEPTING CHEMOTAXIS PROTEIN 3"/>
    <property type="match status" value="1"/>
</dbReference>
<evidence type="ECO:0000256" key="3">
    <source>
        <dbReference type="PROSITE-ProRule" id="PRU00284"/>
    </source>
</evidence>
<keyword evidence="5" id="KW-1133">Transmembrane helix</keyword>
<dbReference type="InterPro" id="IPR047347">
    <property type="entry name" value="YvaQ-like_sensor"/>
</dbReference>
<dbReference type="InterPro" id="IPR024478">
    <property type="entry name" value="HlyB_4HB_MCP"/>
</dbReference>
<evidence type="ECO:0000313" key="9">
    <source>
        <dbReference type="Proteomes" id="UP000036923"/>
    </source>
</evidence>
<accession>A0A0L6JKP1</accession>
<evidence type="ECO:0000256" key="1">
    <source>
        <dbReference type="ARBA" id="ARBA00022500"/>
    </source>
</evidence>
<dbReference type="Pfam" id="PF12729">
    <property type="entry name" value="4HB_MCP_1"/>
    <property type="match status" value="1"/>
</dbReference>
<dbReference type="OrthoDB" id="9814363at2"/>
<dbReference type="PRINTS" id="PR00260">
    <property type="entry name" value="CHEMTRNSDUCR"/>
</dbReference>
<dbReference type="EMBL" id="LGTC01000001">
    <property type="protein sequence ID" value="KNY25952.1"/>
    <property type="molecule type" value="Genomic_DNA"/>
</dbReference>
<dbReference type="GO" id="GO:0006935">
    <property type="term" value="P:chemotaxis"/>
    <property type="evidence" value="ECO:0007669"/>
    <property type="project" value="UniProtKB-KW"/>
</dbReference>
<sequence>MKWFYNLKISVKLIAAFILIAILAGVVGVIGIINIKGVDKNYTDLYTNFGIAIGDIGQASIDFQNTRAVARDVFLSKETEDKETYANKLKDLDKNMEDSLAVFHKSLQTEEGKKAYNSLMESMKKYKDVRDKAISMSLNNQNDQAIALFYGEGTAPALEANKYVDELFELKKSGGLERSNEYGKTTDSTVMMMVAVIVVAMIMAFALGIFISRIISNPVKKLVFAAERIADGNLEVEIEENTKDEIGTLATAFKKMSDNLNDVMSNISIAAEQVASGSKQVSDSSMALSQGATEQASSVEELTASLEEISSQTRQNADSANQANSLAETAKSNAVHGNGQMKDMLKSMDEINISSSNISKIIKVIDEIAFQTNILALNAAVEAARAGQHGKGFAVVAEEVRNLAARSADAAKETTDMIEGSIKKVEDGTKIANQTAEALNKIVEDVAKVANLVGSIAIASNEQASAIAQVNQGIMQVSSVIQTNSATSEESAAASEELSSQAELLKEQVSRFKLRRSYNRGVHSYNGMQEISPNVLNILEQMNGTKKINQTPDSNSQIPGNTKKIALSDKEFGKY</sequence>
<keyword evidence="3" id="KW-0807">Transducer</keyword>
<dbReference type="eggNOG" id="COG0840">
    <property type="taxonomic scope" value="Bacteria"/>
</dbReference>
<dbReference type="GO" id="GO:0007165">
    <property type="term" value="P:signal transduction"/>
    <property type="evidence" value="ECO:0007669"/>
    <property type="project" value="UniProtKB-KW"/>
</dbReference>
<gene>
    <name evidence="8" type="ORF">Bccel_1212</name>
</gene>
<dbReference type="Pfam" id="PF00015">
    <property type="entry name" value="MCPsignal"/>
    <property type="match status" value="1"/>
</dbReference>
<feature type="compositionally biased region" description="Polar residues" evidence="4">
    <location>
        <begin position="309"/>
        <end position="332"/>
    </location>
</feature>
<keyword evidence="5" id="KW-0472">Membrane</keyword>
<proteinExistence type="inferred from homology"/>
<dbReference type="CDD" id="cd19411">
    <property type="entry name" value="MCP2201-like_sensor"/>
    <property type="match status" value="1"/>
</dbReference>
<dbReference type="PROSITE" id="PS50111">
    <property type="entry name" value="CHEMOTAXIS_TRANSDUC_2"/>
    <property type="match status" value="1"/>
</dbReference>
<organism evidence="8 9">
    <name type="scientific">Pseudobacteroides cellulosolvens ATCC 35603 = DSM 2933</name>
    <dbReference type="NCBI Taxonomy" id="398512"/>
    <lineage>
        <taxon>Bacteria</taxon>
        <taxon>Bacillati</taxon>
        <taxon>Bacillota</taxon>
        <taxon>Clostridia</taxon>
        <taxon>Eubacteriales</taxon>
        <taxon>Oscillospiraceae</taxon>
        <taxon>Pseudobacteroides</taxon>
    </lineage>
</organism>
<dbReference type="InterPro" id="IPR004090">
    <property type="entry name" value="Chemotax_Me-accpt_rcpt"/>
</dbReference>
<feature type="transmembrane region" description="Helical" evidence="5">
    <location>
        <begin position="190"/>
        <end position="211"/>
    </location>
</feature>
<feature type="domain" description="HAMP" evidence="7">
    <location>
        <begin position="213"/>
        <end position="265"/>
    </location>
</feature>
<dbReference type="SMART" id="SM00283">
    <property type="entry name" value="MA"/>
    <property type="match status" value="1"/>
</dbReference>
<dbReference type="PATRIC" id="fig|398512.5.peg.1256"/>
<dbReference type="Pfam" id="PF00672">
    <property type="entry name" value="HAMP"/>
    <property type="match status" value="1"/>
</dbReference>
<evidence type="ECO:0000313" key="8">
    <source>
        <dbReference type="EMBL" id="KNY25952.1"/>
    </source>
</evidence>
<dbReference type="Gene3D" id="1.10.287.950">
    <property type="entry name" value="Methyl-accepting chemotaxis protein"/>
    <property type="match status" value="1"/>
</dbReference>
<dbReference type="CDD" id="cd11386">
    <property type="entry name" value="MCP_signal"/>
    <property type="match status" value="1"/>
</dbReference>
<evidence type="ECO:0000256" key="4">
    <source>
        <dbReference type="SAM" id="MobiDB-lite"/>
    </source>
</evidence>
<dbReference type="STRING" id="398512.Bccel_1212"/>
<keyword evidence="5" id="KW-0812">Transmembrane</keyword>
<feature type="domain" description="Methyl-accepting transducer" evidence="6">
    <location>
        <begin position="270"/>
        <end position="499"/>
    </location>
</feature>
<feature type="region of interest" description="Disordered" evidence="4">
    <location>
        <begin position="549"/>
        <end position="575"/>
    </location>
</feature>
<keyword evidence="1" id="KW-0145">Chemotaxis</keyword>
<dbReference type="FunFam" id="1.10.287.950:FF:000001">
    <property type="entry name" value="Methyl-accepting chemotaxis sensory transducer"/>
    <property type="match status" value="1"/>
</dbReference>
<dbReference type="GO" id="GO:0004888">
    <property type="term" value="F:transmembrane signaling receptor activity"/>
    <property type="evidence" value="ECO:0007669"/>
    <property type="project" value="InterPro"/>
</dbReference>